<evidence type="ECO:0000313" key="3">
    <source>
        <dbReference type="Proteomes" id="UP001549366"/>
    </source>
</evidence>
<feature type="region of interest" description="Disordered" evidence="1">
    <location>
        <begin position="133"/>
        <end position="170"/>
    </location>
</feature>
<comment type="caution">
    <text evidence="2">The sequence shown here is derived from an EMBL/GenBank/DDBJ whole genome shotgun (WGS) entry which is preliminary data.</text>
</comment>
<evidence type="ECO:0000313" key="2">
    <source>
        <dbReference type="EMBL" id="MET4755714.1"/>
    </source>
</evidence>
<sequence length="234" mass="27013">MAPRFFIELLQPESHDEFQTFHQTIIQALHDQSERFDDPFSDAKYRSWIGLSYPIYGQLELYERAEYAQDPHYRLHYAIKHPGKFLGNVVHCISSEPWRLEALISTTLPRSLSDDSCSVSEILSVPDDCEEVINKRDRRPERRSEKNKTKPSNRTFNIGSQKFSHNPSPLTEPVPRICNFSTSGKRKPLHICSRSSERRIDGWYSMYGLSRGGSTVPLVPVQNTLFLGLLSQDR</sequence>
<accession>A0ABV2SF32</accession>
<dbReference type="Pfam" id="PF09618">
    <property type="entry name" value="Cas_Csy4"/>
    <property type="match status" value="1"/>
</dbReference>
<name>A0ABV2SF32_9GAMM</name>
<protein>
    <submittedName>
        <fullName evidence="2">CRISPR-associated endoribonuclease Cas6/Csy4 subtype I-F</fullName>
    </submittedName>
</protein>
<dbReference type="Gene3D" id="3.30.70.2540">
    <property type="entry name" value="CRISPR-associated endoribonuclease Cas6/Csy4"/>
    <property type="match status" value="1"/>
</dbReference>
<dbReference type="InterPro" id="IPR042564">
    <property type="entry name" value="CRISPR-Cas6/Csy4_sf"/>
</dbReference>
<dbReference type="RefSeq" id="WP_354010105.1">
    <property type="nucleotide sequence ID" value="NZ_JBEWTA010000001.1"/>
</dbReference>
<reference evidence="2 3" key="1">
    <citation type="submission" date="2024-06" db="EMBL/GenBank/DDBJ databases">
        <title>Genomic Encyclopedia of Type Strains, Phase V (KMG-V): Genome sequencing to study the core and pangenomes of soil and plant-associated prokaryotes.</title>
        <authorList>
            <person name="Whitman W."/>
        </authorList>
    </citation>
    <scope>NUCLEOTIDE SEQUENCE [LARGE SCALE GENOMIC DNA]</scope>
    <source>
        <strain evidence="2 3">NE40</strain>
    </source>
</reference>
<organism evidence="2 3">
    <name type="scientific">Endozoicomonas lisbonensis</name>
    <dbReference type="NCBI Taxonomy" id="3120522"/>
    <lineage>
        <taxon>Bacteria</taxon>
        <taxon>Pseudomonadati</taxon>
        <taxon>Pseudomonadota</taxon>
        <taxon>Gammaproteobacteria</taxon>
        <taxon>Oceanospirillales</taxon>
        <taxon>Endozoicomonadaceae</taxon>
        <taxon>Endozoicomonas</taxon>
    </lineage>
</organism>
<gene>
    <name evidence="2" type="ORF">V5J35_000906</name>
</gene>
<feature type="compositionally biased region" description="Basic and acidic residues" evidence="1">
    <location>
        <begin position="133"/>
        <end position="148"/>
    </location>
</feature>
<evidence type="ECO:0000256" key="1">
    <source>
        <dbReference type="SAM" id="MobiDB-lite"/>
    </source>
</evidence>
<dbReference type="NCBIfam" id="TIGR02563">
    <property type="entry name" value="cas_Csy4"/>
    <property type="match status" value="1"/>
</dbReference>
<feature type="compositionally biased region" description="Polar residues" evidence="1">
    <location>
        <begin position="150"/>
        <end position="169"/>
    </location>
</feature>
<dbReference type="EMBL" id="JBEWTB010000002">
    <property type="protein sequence ID" value="MET4755714.1"/>
    <property type="molecule type" value="Genomic_DNA"/>
</dbReference>
<keyword evidence="3" id="KW-1185">Reference proteome</keyword>
<proteinExistence type="predicted"/>
<dbReference type="Proteomes" id="UP001549366">
    <property type="component" value="Unassembled WGS sequence"/>
</dbReference>
<dbReference type="InterPro" id="IPR013396">
    <property type="entry name" value="CRISPR-assoc_prot_Csy4"/>
</dbReference>